<comment type="caution">
    <text evidence="2">The sequence shown here is derived from an EMBL/GenBank/DDBJ whole genome shotgun (WGS) entry which is preliminary data.</text>
</comment>
<evidence type="ECO:0000313" key="3">
    <source>
        <dbReference type="Proteomes" id="UP000095039"/>
    </source>
</evidence>
<dbReference type="Proteomes" id="UP000095039">
    <property type="component" value="Unassembled WGS sequence"/>
</dbReference>
<dbReference type="PROSITE" id="PS51257">
    <property type="entry name" value="PROKAR_LIPOPROTEIN"/>
    <property type="match status" value="1"/>
</dbReference>
<dbReference type="EMBL" id="AJWN02000063">
    <property type="protein sequence ID" value="OEE60683.1"/>
    <property type="molecule type" value="Genomic_DNA"/>
</dbReference>
<dbReference type="InterPro" id="IPR005619">
    <property type="entry name" value="Uncharacterised_YajG"/>
</dbReference>
<protein>
    <recommendedName>
        <fullName evidence="4">Lipoprotein</fullName>
    </recommendedName>
</protein>
<accession>A0A1E5C5A9</accession>
<gene>
    <name evidence="2" type="ORF">A1OK_10335</name>
</gene>
<evidence type="ECO:0008006" key="4">
    <source>
        <dbReference type="Google" id="ProtNLM"/>
    </source>
</evidence>
<keyword evidence="1" id="KW-0732">Signal</keyword>
<dbReference type="RefSeq" id="WP_016959705.1">
    <property type="nucleotide sequence ID" value="NZ_AJWN02000063.1"/>
</dbReference>
<proteinExistence type="predicted"/>
<feature type="chain" id="PRO_5009172382" description="Lipoprotein" evidence="1">
    <location>
        <begin position="19"/>
        <end position="190"/>
    </location>
</feature>
<keyword evidence="3" id="KW-1185">Reference proteome</keyword>
<sequence>MKKLLLVSGLVIGLSACSAPQEPQLTVAPQPTISPVPVAQNKSVAVESRDLRTAQFVAVVDNGRKNVQPIQSTSNVRVVLEDALTRQLNSQGYRVITEGKGKLRLDLLDALVKVEHSVFSHDMITNVQIQLVAETGENKFVKRYTGKSTSEGATSASVEDMEIALNSLLEAVLQDIAQDKQLLTFMNENF</sequence>
<feature type="signal peptide" evidence="1">
    <location>
        <begin position="1"/>
        <end position="18"/>
    </location>
</feature>
<evidence type="ECO:0000313" key="2">
    <source>
        <dbReference type="EMBL" id="OEE60683.1"/>
    </source>
</evidence>
<evidence type="ECO:0000256" key="1">
    <source>
        <dbReference type="SAM" id="SignalP"/>
    </source>
</evidence>
<dbReference type="Pfam" id="PF03923">
    <property type="entry name" value="Lipoprotein_16"/>
    <property type="match status" value="1"/>
</dbReference>
<dbReference type="AlphaFoldDB" id="A0A1E5C5A9"/>
<reference evidence="2 3" key="1">
    <citation type="journal article" date="2012" name="Science">
        <title>Ecological populations of bacteria act as socially cohesive units of antibiotic production and resistance.</title>
        <authorList>
            <person name="Cordero O.X."/>
            <person name="Wildschutte H."/>
            <person name="Kirkup B."/>
            <person name="Proehl S."/>
            <person name="Ngo L."/>
            <person name="Hussain F."/>
            <person name="Le Roux F."/>
            <person name="Mincer T."/>
            <person name="Polz M.F."/>
        </authorList>
    </citation>
    <scope>NUCLEOTIDE SEQUENCE [LARGE SCALE GENOMIC DNA]</scope>
    <source>
        <strain evidence="2 3">FF-454</strain>
    </source>
</reference>
<organism evidence="2 3">
    <name type="scientific">Enterovibrio norvegicus FF-454</name>
    <dbReference type="NCBI Taxonomy" id="1185651"/>
    <lineage>
        <taxon>Bacteria</taxon>
        <taxon>Pseudomonadati</taxon>
        <taxon>Pseudomonadota</taxon>
        <taxon>Gammaproteobacteria</taxon>
        <taxon>Vibrionales</taxon>
        <taxon>Vibrionaceae</taxon>
        <taxon>Enterovibrio</taxon>
    </lineage>
</organism>
<name>A0A1E5C5A9_9GAMM</name>